<proteinExistence type="predicted"/>
<dbReference type="OrthoDB" id="411372at2759"/>
<gene>
    <name evidence="2" type="ORF">GGI25_002397</name>
</gene>
<accession>A0A9W8GAQ2</accession>
<evidence type="ECO:0000313" key="2">
    <source>
        <dbReference type="EMBL" id="KAJ2678412.1"/>
    </source>
</evidence>
<evidence type="ECO:0000256" key="1">
    <source>
        <dbReference type="SAM" id="Coils"/>
    </source>
</evidence>
<dbReference type="Proteomes" id="UP001151518">
    <property type="component" value="Unassembled WGS sequence"/>
</dbReference>
<protein>
    <submittedName>
        <fullName evidence="2">Uncharacterized protein</fullName>
    </submittedName>
</protein>
<name>A0A9W8GAQ2_9FUNG</name>
<dbReference type="AlphaFoldDB" id="A0A9W8GAQ2"/>
<comment type="caution">
    <text evidence="2">The sequence shown here is derived from an EMBL/GenBank/DDBJ whole genome shotgun (WGS) entry which is preliminary data.</text>
</comment>
<feature type="coiled-coil region" evidence="1">
    <location>
        <begin position="93"/>
        <end position="215"/>
    </location>
</feature>
<reference evidence="2" key="1">
    <citation type="submission" date="2022-07" db="EMBL/GenBank/DDBJ databases">
        <title>Phylogenomic reconstructions and comparative analyses of Kickxellomycotina fungi.</title>
        <authorList>
            <person name="Reynolds N.K."/>
            <person name="Stajich J.E."/>
            <person name="Barry K."/>
            <person name="Grigoriev I.V."/>
            <person name="Crous P."/>
            <person name="Smith M.E."/>
        </authorList>
    </citation>
    <scope>NUCLEOTIDE SEQUENCE</scope>
    <source>
        <strain evidence="2">NRRL 3115</strain>
    </source>
</reference>
<organism evidence="2 3">
    <name type="scientific">Coemansia spiralis</name>
    <dbReference type="NCBI Taxonomy" id="417178"/>
    <lineage>
        <taxon>Eukaryota</taxon>
        <taxon>Fungi</taxon>
        <taxon>Fungi incertae sedis</taxon>
        <taxon>Zoopagomycota</taxon>
        <taxon>Kickxellomycotina</taxon>
        <taxon>Kickxellomycetes</taxon>
        <taxon>Kickxellales</taxon>
        <taxon>Kickxellaceae</taxon>
        <taxon>Coemansia</taxon>
    </lineage>
</organism>
<sequence>MASFEECALQRDELLTKKLWINDLKSRYLERIQSNARELPTNLEKFPTSIHLYIDYYSNAYAQNREALIAYRARKIFDERIHGASFIPSDNDLAKLEISVVEEERLLDQVQRRLGEKIKLANEKIDLECKNYEEVVSLAGNNEELVTEVAELEAELESLTQALEEREQKERDITEQQTRELQIVHNDLLRETAMCDEMAREHARLEDRLTQLKSEEQRRQMTVLDSQEQQKIVERWIKTIAPVVSARVEGNTLVFTLGDGVGALSNRRILAKFNELGKVEDVRTDDGRKLPAVLDHDALMKLLGD</sequence>
<evidence type="ECO:0000313" key="3">
    <source>
        <dbReference type="Proteomes" id="UP001151518"/>
    </source>
</evidence>
<keyword evidence="1" id="KW-0175">Coiled coil</keyword>
<dbReference type="EMBL" id="JANBTW010000021">
    <property type="protein sequence ID" value="KAJ2678412.1"/>
    <property type="molecule type" value="Genomic_DNA"/>
</dbReference>